<evidence type="ECO:0000256" key="5">
    <source>
        <dbReference type="ARBA" id="ARBA00023158"/>
    </source>
</evidence>
<comment type="similarity">
    <text evidence="6">Belongs to the argonaute family. Piwi subfamily.</text>
</comment>
<dbReference type="Proteomes" id="UP000747542">
    <property type="component" value="Unassembled WGS sequence"/>
</dbReference>
<feature type="domain" description="Piwi" evidence="8">
    <location>
        <begin position="448"/>
        <end position="552"/>
    </location>
</feature>
<dbReference type="InterPro" id="IPR003100">
    <property type="entry name" value="PAZ_dom"/>
</dbReference>
<keyword evidence="3" id="KW-0963">Cytoplasm</keyword>
<comment type="subcellular location">
    <subcellularLocation>
        <location evidence="1">Cytoplasm</location>
    </subcellularLocation>
</comment>
<evidence type="ECO:0000259" key="7">
    <source>
        <dbReference type="PROSITE" id="PS50821"/>
    </source>
</evidence>
<feature type="domain" description="Piwi" evidence="8">
    <location>
        <begin position="601"/>
        <end position="624"/>
    </location>
</feature>
<dbReference type="Gene3D" id="2.170.260.10">
    <property type="entry name" value="paz domain"/>
    <property type="match status" value="1"/>
</dbReference>
<dbReference type="PANTHER" id="PTHR22891">
    <property type="entry name" value="EUKARYOTIC TRANSLATION INITIATION FACTOR 2C"/>
    <property type="match status" value="1"/>
</dbReference>
<dbReference type="CDD" id="cd02845">
    <property type="entry name" value="PAZ_piwi_like"/>
    <property type="match status" value="1"/>
</dbReference>
<dbReference type="Pfam" id="PF02170">
    <property type="entry name" value="PAZ"/>
    <property type="match status" value="1"/>
</dbReference>
<evidence type="ECO:0000256" key="1">
    <source>
        <dbReference type="ARBA" id="ARBA00004496"/>
    </source>
</evidence>
<evidence type="ECO:0000256" key="2">
    <source>
        <dbReference type="ARBA" id="ARBA00022473"/>
    </source>
</evidence>
<keyword evidence="10" id="KW-1185">Reference proteome</keyword>
<evidence type="ECO:0000313" key="10">
    <source>
        <dbReference type="Proteomes" id="UP000747542"/>
    </source>
</evidence>
<dbReference type="GO" id="GO:0034587">
    <property type="term" value="P:piRNA processing"/>
    <property type="evidence" value="ECO:0007669"/>
    <property type="project" value="UniProtKB-ARBA"/>
</dbReference>
<dbReference type="SUPFAM" id="SSF53098">
    <property type="entry name" value="Ribonuclease H-like"/>
    <property type="match status" value="1"/>
</dbReference>
<feature type="domain" description="PAZ" evidence="7">
    <location>
        <begin position="176"/>
        <end position="285"/>
    </location>
</feature>
<dbReference type="Pfam" id="PF23278">
    <property type="entry name" value="Piwi_N"/>
    <property type="match status" value="1"/>
</dbReference>
<reference evidence="9" key="1">
    <citation type="journal article" date="2021" name="Sci. Adv.">
        <title>The American lobster genome reveals insights on longevity, neural, and immune adaptations.</title>
        <authorList>
            <person name="Polinski J.M."/>
            <person name="Zimin A.V."/>
            <person name="Clark K.F."/>
            <person name="Kohn A.B."/>
            <person name="Sadowski N."/>
            <person name="Timp W."/>
            <person name="Ptitsyn A."/>
            <person name="Khanna P."/>
            <person name="Romanova D.Y."/>
            <person name="Williams P."/>
            <person name="Greenwood S.J."/>
            <person name="Moroz L.L."/>
            <person name="Walt D.R."/>
            <person name="Bodnar A.G."/>
        </authorList>
    </citation>
    <scope>NUCLEOTIDE SEQUENCE</scope>
    <source>
        <strain evidence="9">GMGI-L3</strain>
    </source>
</reference>
<dbReference type="FunFam" id="2.170.260.10:FF:000003">
    <property type="entry name" value="Piwi-like RNA-mediated gene silencing 2"/>
    <property type="match status" value="1"/>
</dbReference>
<dbReference type="Gene3D" id="3.40.50.2300">
    <property type="match status" value="1"/>
</dbReference>
<evidence type="ECO:0000256" key="3">
    <source>
        <dbReference type="ARBA" id="ARBA00022490"/>
    </source>
</evidence>
<dbReference type="Gene3D" id="3.30.420.10">
    <property type="entry name" value="Ribonuclease H-like superfamily/Ribonuclease H"/>
    <property type="match status" value="3"/>
</dbReference>
<dbReference type="SMART" id="SM00950">
    <property type="entry name" value="Piwi"/>
    <property type="match status" value="1"/>
</dbReference>
<keyword evidence="2" id="KW-0217">Developmental protein</keyword>
<gene>
    <name evidence="9" type="primary">piwi-L3</name>
    <name evidence="9" type="ORF">Hamer_G018424</name>
</gene>
<dbReference type="InterPro" id="IPR012337">
    <property type="entry name" value="RNaseH-like_sf"/>
</dbReference>
<accession>A0A8J5KDM8</accession>
<evidence type="ECO:0000256" key="4">
    <source>
        <dbReference type="ARBA" id="ARBA00022884"/>
    </source>
</evidence>
<dbReference type="PROSITE" id="PS50821">
    <property type="entry name" value="PAZ"/>
    <property type="match status" value="1"/>
</dbReference>
<sequence length="638" mass="73212">MSNTNECVVWTRPPHVMEKKGKTGQPIILRANYYEIKSTPDWALCMYHVTFTPDEDRTHMKKLLLRQHVSTLGNYIFDGNQLYVAHKLSHDPLELASKRPDDQTPYTVKIRFIKEVPPSDTQFLQVGRHYYNSKEEVQNHKYRVAIWPGHVSSIRQHEHSILMVTDAIHKFLRLDTVYEILRGIRNTKPDSFKYLAGKQLLGMIIMTRYNQRTYRIDDIAWNLTAVSKFSCQGQDITYMDYYQRTYQVAIKDPHQPLLMSKPKKRDLRRGQGNIYLIPELCVATGLSDEMRTDYNLMRDFAAWTRMAPDKRVTTLSKFNTRLFENAQVKAELQQWGLEFSQTLCQVRGRVLPSEVVTQGSHTFTYKNSDADWAREIKDVPMNVGLTLTNWLLVFPARLKQEADDFLSGVRRVSRSLGMVVVQPKIECLPHDSAQDYVRTVARYGGVQIIVCILPNNRLDRYAAIKKHASVVMAIPTQMVLARSLQNKPRLMSIIAKIAIQMNCKLGGEVWNVQIPFQNTMVVGYDAYHDSGRRGASWGAVVASFNKNLTRYYGQACFEANNYSPRFSFLVVSKRINTRLFAQGVNTGTPINPPPGTVCDDGPVRVPAPCLYAHKLAYITGQAIHDVPHRNLSDKLWYL</sequence>
<keyword evidence="4" id="KW-0694">RNA-binding</keyword>
<comment type="caution">
    <text evidence="9">The sequence shown here is derived from an EMBL/GenBank/DDBJ whole genome shotgun (WGS) entry which is preliminary data.</text>
</comment>
<name>A0A8J5KDM8_HOMAM</name>
<proteinExistence type="inferred from homology"/>
<dbReference type="AlphaFoldDB" id="A0A8J5KDM8"/>
<protein>
    <submittedName>
        <fullName evidence="9">Piwi-like 3</fullName>
    </submittedName>
</protein>
<dbReference type="GO" id="GO:0005737">
    <property type="term" value="C:cytoplasm"/>
    <property type="evidence" value="ECO:0007669"/>
    <property type="project" value="UniProtKB-SubCell"/>
</dbReference>
<evidence type="ECO:0000313" key="9">
    <source>
        <dbReference type="EMBL" id="KAG7167994.1"/>
    </source>
</evidence>
<dbReference type="InterPro" id="IPR036397">
    <property type="entry name" value="RNaseH_sf"/>
</dbReference>
<dbReference type="SUPFAM" id="SSF101690">
    <property type="entry name" value="PAZ domain"/>
    <property type="match status" value="1"/>
</dbReference>
<dbReference type="EMBL" id="JAHLQT010021080">
    <property type="protein sequence ID" value="KAG7167994.1"/>
    <property type="molecule type" value="Genomic_DNA"/>
</dbReference>
<dbReference type="InterPro" id="IPR003165">
    <property type="entry name" value="Piwi"/>
</dbReference>
<dbReference type="GO" id="GO:0003723">
    <property type="term" value="F:RNA binding"/>
    <property type="evidence" value="ECO:0007669"/>
    <property type="project" value="UniProtKB-KW"/>
</dbReference>
<dbReference type="Pfam" id="PF02171">
    <property type="entry name" value="Piwi"/>
    <property type="match status" value="1"/>
</dbReference>
<evidence type="ECO:0000256" key="6">
    <source>
        <dbReference type="ARBA" id="ARBA00038291"/>
    </source>
</evidence>
<dbReference type="PROSITE" id="PS50822">
    <property type="entry name" value="PIWI"/>
    <property type="match status" value="2"/>
</dbReference>
<keyword evidence="5" id="KW-0943">RNA-mediated gene silencing</keyword>
<dbReference type="SMART" id="SM00949">
    <property type="entry name" value="PAZ"/>
    <property type="match status" value="1"/>
</dbReference>
<evidence type="ECO:0000259" key="8">
    <source>
        <dbReference type="PROSITE" id="PS50822"/>
    </source>
</evidence>
<organism evidence="9 10">
    <name type="scientific">Homarus americanus</name>
    <name type="common">American lobster</name>
    <dbReference type="NCBI Taxonomy" id="6706"/>
    <lineage>
        <taxon>Eukaryota</taxon>
        <taxon>Metazoa</taxon>
        <taxon>Ecdysozoa</taxon>
        <taxon>Arthropoda</taxon>
        <taxon>Crustacea</taxon>
        <taxon>Multicrustacea</taxon>
        <taxon>Malacostraca</taxon>
        <taxon>Eumalacostraca</taxon>
        <taxon>Eucarida</taxon>
        <taxon>Decapoda</taxon>
        <taxon>Pleocyemata</taxon>
        <taxon>Astacidea</taxon>
        <taxon>Nephropoidea</taxon>
        <taxon>Nephropidae</taxon>
        <taxon>Homarus</taxon>
    </lineage>
</organism>
<dbReference type="InterPro" id="IPR036085">
    <property type="entry name" value="PAZ_dom_sf"/>
</dbReference>